<reference evidence="6" key="1">
    <citation type="submission" date="2022-04" db="EMBL/GenBank/DDBJ databases">
        <title>Tomato heritable bacteria conferring resistance against bacterial wilt.</title>
        <authorList>
            <person name="Yin J."/>
        </authorList>
    </citation>
    <scope>NUCLEOTIDE SEQUENCE</scope>
    <source>
        <strain evidence="6">Cra20</strain>
    </source>
</reference>
<dbReference type="Gene3D" id="1.25.40.10">
    <property type="entry name" value="Tetratricopeptide repeat domain"/>
    <property type="match status" value="1"/>
</dbReference>
<dbReference type="InterPro" id="IPR007803">
    <property type="entry name" value="Asp/Arg/Pro-Hydrxlase"/>
</dbReference>
<dbReference type="InterPro" id="IPR027443">
    <property type="entry name" value="IPNS-like_sf"/>
</dbReference>
<protein>
    <submittedName>
        <fullName evidence="6">Aspartyl/asparaginyl beta-hydroxylase domain-containing protein</fullName>
    </submittedName>
</protein>
<dbReference type="SUPFAM" id="SSF51197">
    <property type="entry name" value="Clavaminate synthase-like"/>
    <property type="match status" value="1"/>
</dbReference>
<dbReference type="EMBL" id="JALMLT010000002">
    <property type="protein sequence ID" value="MDT8758659.1"/>
    <property type="molecule type" value="Genomic_DNA"/>
</dbReference>
<dbReference type="PANTHER" id="PTHR46332:SF5">
    <property type="entry name" value="ASPARTATE BETA-HYDROXYLASE DOMAIN CONTAINING 2"/>
    <property type="match status" value="1"/>
</dbReference>
<evidence type="ECO:0000259" key="5">
    <source>
        <dbReference type="Pfam" id="PF05118"/>
    </source>
</evidence>
<dbReference type="InterPro" id="IPR051821">
    <property type="entry name" value="Asp/Asn_beta-hydroxylase"/>
</dbReference>
<dbReference type="InterPro" id="IPR011990">
    <property type="entry name" value="TPR-like_helical_dom_sf"/>
</dbReference>
<sequence>MNHEGEAAFRTNPGGGPALAGSAAAVDEVSWLRLAESRSAANDPAGTEAALDQLLEIAPRSVRGHILKADCCARAGDDYAACLLYRKALQLGAETRLSETEAAELQRADAALTRLQAGAHAAREARLTERGLPAQSWSPRFRQALELAAGRRKLYLQEPTAFNYPGLPHVQFFDPAGFDWVPALEAAVPAIREELLAILATGTDAFRAYIQNDSGTGPLGGNKALLHNKDWSVLSLCENGWLAPDIVQRCPRTWDAVLRVPLPRIAGWGPTVVFSLLKAGAHIAPHTGMFNTRLICHLPLIVPAGCRFRVGNEIRAWEEGKLMIFDDTIEHEAWNDGPDDRVVLIFDIWRPELGEQERHELTALFSD</sequence>
<keyword evidence="2" id="KW-0223">Dioxygenase</keyword>
<feature type="domain" description="Aspartyl/asparaginy/proline hydroxylase" evidence="5">
    <location>
        <begin position="186"/>
        <end position="351"/>
    </location>
</feature>
<dbReference type="Gene3D" id="2.60.120.330">
    <property type="entry name" value="B-lactam Antibiotic, Isopenicillin N Synthase, Chain"/>
    <property type="match status" value="1"/>
</dbReference>
<proteinExistence type="inferred from homology"/>
<evidence type="ECO:0000256" key="1">
    <source>
        <dbReference type="ARBA" id="ARBA00007730"/>
    </source>
</evidence>
<dbReference type="SUPFAM" id="SSF48452">
    <property type="entry name" value="TPR-like"/>
    <property type="match status" value="1"/>
</dbReference>
<evidence type="ECO:0000256" key="4">
    <source>
        <dbReference type="SAM" id="MobiDB-lite"/>
    </source>
</evidence>
<gene>
    <name evidence="6" type="ORF">MZO42_08110</name>
</gene>
<feature type="region of interest" description="Disordered" evidence="4">
    <location>
        <begin position="1"/>
        <end position="21"/>
    </location>
</feature>
<accession>A0ABU3N280</accession>
<evidence type="ECO:0000313" key="6">
    <source>
        <dbReference type="EMBL" id="MDT8758659.1"/>
    </source>
</evidence>
<comment type="similarity">
    <text evidence="1">Belongs to the aspartyl/asparaginyl beta-hydroxylase family.</text>
</comment>
<organism evidence="6">
    <name type="scientific">Sphingomonas psychrotolerans</name>
    <dbReference type="NCBI Taxonomy" id="1327635"/>
    <lineage>
        <taxon>Bacteria</taxon>
        <taxon>Pseudomonadati</taxon>
        <taxon>Pseudomonadota</taxon>
        <taxon>Alphaproteobacteria</taxon>
        <taxon>Sphingomonadales</taxon>
        <taxon>Sphingomonadaceae</taxon>
        <taxon>Sphingomonas</taxon>
    </lineage>
</organism>
<evidence type="ECO:0000256" key="2">
    <source>
        <dbReference type="ARBA" id="ARBA00022964"/>
    </source>
</evidence>
<dbReference type="Pfam" id="PF05118">
    <property type="entry name" value="Asp_Arg_Hydrox"/>
    <property type="match status" value="1"/>
</dbReference>
<dbReference type="PANTHER" id="PTHR46332">
    <property type="entry name" value="ASPARTATE BETA-HYDROXYLASE DOMAIN-CONTAINING PROTEIN 2"/>
    <property type="match status" value="1"/>
</dbReference>
<name>A0ABU3N280_9SPHN</name>
<evidence type="ECO:0000256" key="3">
    <source>
        <dbReference type="ARBA" id="ARBA00023002"/>
    </source>
</evidence>
<comment type="caution">
    <text evidence="6">The sequence shown here is derived from an EMBL/GenBank/DDBJ whole genome shotgun (WGS) entry which is preliminary data.</text>
</comment>
<keyword evidence="3" id="KW-0560">Oxidoreductase</keyword>